<evidence type="ECO:0000313" key="3">
    <source>
        <dbReference type="Proteomes" id="UP000238164"/>
    </source>
</evidence>
<keyword evidence="3" id="KW-1185">Reference proteome</keyword>
<feature type="transmembrane region" description="Helical" evidence="1">
    <location>
        <begin position="192"/>
        <end position="214"/>
    </location>
</feature>
<accession>A0A2N9JL75</accession>
<feature type="transmembrane region" description="Helical" evidence="1">
    <location>
        <begin position="37"/>
        <end position="57"/>
    </location>
</feature>
<proteinExistence type="predicted"/>
<evidence type="ECO:0000313" key="2">
    <source>
        <dbReference type="EMBL" id="SPD88333.1"/>
    </source>
</evidence>
<dbReference type="EMBL" id="LT985188">
    <property type="protein sequence ID" value="SPD88333.1"/>
    <property type="molecule type" value="Genomic_DNA"/>
</dbReference>
<feature type="transmembrane region" description="Helical" evidence="1">
    <location>
        <begin position="160"/>
        <end position="180"/>
    </location>
</feature>
<name>A0A2N9JL75_9ACTN</name>
<gene>
    <name evidence="2" type="ORF">MPLG2_3303</name>
</gene>
<dbReference type="KEGG" id="mgg:MPLG2_3303"/>
<sequence>MLRDVIGVVVIVVVTRVWRMKHFDATVELASAVTNRFTAALVLVVVVPGAALVFALIARRGLRLRAWSLSAIPVFAVLSTVAVAVGPSLFARTAAGQTVAYWISMGVNALMTRSGPFALVIALVLGALTAFVGLVMVTGLVAGVVMSVGSSFRVGDAHPLMASVVAIGLAICTVSLGVWQRLSGADPTLPLWVAWTITIGGPIVVVALSVWQIVRLRALGLRFREPHWRVAGDPISRGVHRALCGAAALTNRMASRTKA</sequence>
<evidence type="ECO:0000256" key="1">
    <source>
        <dbReference type="SAM" id="Phobius"/>
    </source>
</evidence>
<keyword evidence="1" id="KW-0812">Transmembrane</keyword>
<dbReference type="Proteomes" id="UP000238164">
    <property type="component" value="Chromosome 1"/>
</dbReference>
<organism evidence="2 3">
    <name type="scientific">Micropruina glycogenica</name>
    <dbReference type="NCBI Taxonomy" id="75385"/>
    <lineage>
        <taxon>Bacteria</taxon>
        <taxon>Bacillati</taxon>
        <taxon>Actinomycetota</taxon>
        <taxon>Actinomycetes</taxon>
        <taxon>Propionibacteriales</taxon>
        <taxon>Nocardioidaceae</taxon>
        <taxon>Micropruina</taxon>
    </lineage>
</organism>
<protein>
    <submittedName>
        <fullName evidence="2">Uncharacterized protein</fullName>
    </submittedName>
</protein>
<keyword evidence="1" id="KW-0472">Membrane</keyword>
<reference evidence="2 3" key="1">
    <citation type="submission" date="2018-02" db="EMBL/GenBank/DDBJ databases">
        <authorList>
            <person name="Cohen D.B."/>
            <person name="Kent A.D."/>
        </authorList>
    </citation>
    <scope>NUCLEOTIDE SEQUENCE [LARGE SCALE GENOMIC DNA]</scope>
    <source>
        <strain evidence="2">1</strain>
    </source>
</reference>
<feature type="transmembrane region" description="Helical" evidence="1">
    <location>
        <begin position="69"/>
        <end position="95"/>
    </location>
</feature>
<dbReference type="AlphaFoldDB" id="A0A2N9JL75"/>
<keyword evidence="1" id="KW-1133">Transmembrane helix</keyword>
<feature type="transmembrane region" description="Helical" evidence="1">
    <location>
        <begin position="115"/>
        <end position="148"/>
    </location>
</feature>